<keyword evidence="5 8" id="KW-0949">S-adenosyl-L-methionine</keyword>
<evidence type="ECO:0000313" key="12">
    <source>
        <dbReference type="EMBL" id="KAL1310992.1"/>
    </source>
</evidence>
<evidence type="ECO:0000259" key="11">
    <source>
        <dbReference type="SMART" id="SM00650"/>
    </source>
</evidence>
<dbReference type="PANTHER" id="PTHR11727:SF7">
    <property type="entry name" value="DIMETHYLADENOSINE TRANSFERASE-RELATED"/>
    <property type="match status" value="1"/>
</dbReference>
<keyword evidence="3 8" id="KW-0489">Methyltransferase</keyword>
<gene>
    <name evidence="12" type="ORF">AAFC00_001212</name>
</gene>
<feature type="binding site" evidence="8">
    <location>
        <position position="43"/>
    </location>
    <ligand>
        <name>S-adenosyl-L-methionine</name>
        <dbReference type="ChEBI" id="CHEBI:59789"/>
    </ligand>
</feature>
<feature type="binding site" evidence="8">
    <location>
        <position position="135"/>
    </location>
    <ligand>
        <name>S-adenosyl-L-methionine</name>
        <dbReference type="ChEBI" id="CHEBI:59789"/>
    </ligand>
</feature>
<evidence type="ECO:0000256" key="4">
    <source>
        <dbReference type="ARBA" id="ARBA00022679"/>
    </source>
</evidence>
<accession>A0ABR3PN73</accession>
<protein>
    <recommendedName>
        <fullName evidence="9">rRNA adenine N(6)-methyltransferase</fullName>
        <ecNumber evidence="9">2.1.1.-</ecNumber>
    </recommendedName>
</protein>
<dbReference type="Pfam" id="PF00398">
    <property type="entry name" value="RrnaAD"/>
    <property type="match status" value="1"/>
</dbReference>
<dbReference type="SMART" id="SM00650">
    <property type="entry name" value="rADc"/>
    <property type="match status" value="1"/>
</dbReference>
<dbReference type="EMBL" id="JBFMKM010000003">
    <property type="protein sequence ID" value="KAL1310992.1"/>
    <property type="molecule type" value="Genomic_DNA"/>
</dbReference>
<dbReference type="CDD" id="cd02440">
    <property type="entry name" value="AdoMet_MTases"/>
    <property type="match status" value="1"/>
</dbReference>
<dbReference type="GeneID" id="95974915"/>
<feature type="region of interest" description="Disordered" evidence="10">
    <location>
        <begin position="1"/>
        <end position="24"/>
    </location>
</feature>
<organism evidence="12 13">
    <name type="scientific">Neodothiora populina</name>
    <dbReference type="NCBI Taxonomy" id="2781224"/>
    <lineage>
        <taxon>Eukaryota</taxon>
        <taxon>Fungi</taxon>
        <taxon>Dikarya</taxon>
        <taxon>Ascomycota</taxon>
        <taxon>Pezizomycotina</taxon>
        <taxon>Dothideomycetes</taxon>
        <taxon>Dothideomycetidae</taxon>
        <taxon>Dothideales</taxon>
        <taxon>Dothioraceae</taxon>
        <taxon>Neodothiora</taxon>
    </lineage>
</organism>
<dbReference type="InterPro" id="IPR020598">
    <property type="entry name" value="rRNA_Ade_methylase_Trfase_N"/>
</dbReference>
<dbReference type="PANTHER" id="PTHR11727">
    <property type="entry name" value="DIMETHYLADENOSINE TRANSFERASE"/>
    <property type="match status" value="1"/>
</dbReference>
<evidence type="ECO:0000256" key="2">
    <source>
        <dbReference type="ARBA" id="ARBA00022552"/>
    </source>
</evidence>
<evidence type="ECO:0000256" key="6">
    <source>
        <dbReference type="ARBA" id="ARBA00022884"/>
    </source>
</evidence>
<dbReference type="InterPro" id="IPR029063">
    <property type="entry name" value="SAM-dependent_MTases_sf"/>
</dbReference>
<evidence type="ECO:0000256" key="1">
    <source>
        <dbReference type="ARBA" id="ARBA00002977"/>
    </source>
</evidence>
<evidence type="ECO:0000256" key="9">
    <source>
        <dbReference type="RuleBase" id="RU362106"/>
    </source>
</evidence>
<dbReference type="InterPro" id="IPR020596">
    <property type="entry name" value="rRNA_Ade_Mease_Trfase_CS"/>
</dbReference>
<comment type="catalytic activity">
    <reaction evidence="7">
        <text>adenosine(1779)/adenosine(1780) in 18S rRNA + 4 S-adenosyl-L-methionine = N(6)-dimethyladenosine(1779)/N(6)-dimethyladenosine(1780) in 18S rRNA + 4 S-adenosyl-L-homocysteine + 4 H(+)</text>
        <dbReference type="Rhea" id="RHEA:42780"/>
        <dbReference type="Rhea" id="RHEA-COMP:10234"/>
        <dbReference type="Rhea" id="RHEA-COMP:10236"/>
        <dbReference type="ChEBI" id="CHEBI:15378"/>
        <dbReference type="ChEBI" id="CHEBI:57856"/>
        <dbReference type="ChEBI" id="CHEBI:59789"/>
        <dbReference type="ChEBI" id="CHEBI:74411"/>
        <dbReference type="ChEBI" id="CHEBI:74493"/>
        <dbReference type="EC" id="2.1.1.183"/>
    </reaction>
</comment>
<evidence type="ECO:0000256" key="10">
    <source>
        <dbReference type="SAM" id="MobiDB-lite"/>
    </source>
</evidence>
<keyword evidence="13" id="KW-1185">Reference proteome</keyword>
<evidence type="ECO:0000256" key="5">
    <source>
        <dbReference type="ARBA" id="ARBA00022691"/>
    </source>
</evidence>
<dbReference type="PROSITE" id="PS01131">
    <property type="entry name" value="RRNA_A_DIMETH"/>
    <property type="match status" value="1"/>
</dbReference>
<dbReference type="InterPro" id="IPR001737">
    <property type="entry name" value="KsgA/Erm"/>
</dbReference>
<comment type="caution">
    <text evidence="12">The sequence shown here is derived from an EMBL/GenBank/DDBJ whole genome shotgun (WGS) entry which is preliminary data.</text>
</comment>
<keyword evidence="2 9" id="KW-0698">rRNA processing</keyword>
<keyword evidence="4 8" id="KW-0808">Transferase</keyword>
<keyword evidence="6 8" id="KW-0694">RNA-binding</keyword>
<name>A0ABR3PN73_9PEZI</name>
<dbReference type="EC" id="2.1.1.-" evidence="9"/>
<dbReference type="NCBIfam" id="TIGR00755">
    <property type="entry name" value="ksgA"/>
    <property type="match status" value="1"/>
</dbReference>
<evidence type="ECO:0000256" key="7">
    <source>
        <dbReference type="ARBA" id="ARBA00049478"/>
    </source>
</evidence>
<sequence>MPKSARKNSAAVSKADPYAGAASRKKGHAANNVFKFNTDLGQHILKNPGVAQAIVDKADLKQSDIVLEVGPGTGNLTAKILEKARKVIACEADPRMAAEVTKRFQGTPAANRLEVILGDVLKHPQLPYFDVCISNTPYQISSPLTFRLLALSPSPRSCVLMFQREFAMRLFAKPGEKLYSRLSVNAQMWAKISHVMKVGKNNFNPPPQVESNVVKIVPKVPRPSISYDEWDGLLRICFVRKNRTLRSSFLATTSVMDMLVSNYKTWCAQNDILIDDTPLSAEETTNEMGMEDDEPADMDVDEEENDDDIPDFFKDESKKAAPKNNPNRKKKSRVTELVRAKVQKVLEKDTELGERRARLCDEGDFLKLLFCFNSEGIHFN</sequence>
<dbReference type="Gene3D" id="1.10.8.480">
    <property type="match status" value="2"/>
</dbReference>
<dbReference type="PROSITE" id="PS51689">
    <property type="entry name" value="SAM_RNA_A_N6_MT"/>
    <property type="match status" value="1"/>
</dbReference>
<dbReference type="InterPro" id="IPR011530">
    <property type="entry name" value="rRNA_adenine_dimethylase"/>
</dbReference>
<evidence type="ECO:0000313" key="13">
    <source>
        <dbReference type="Proteomes" id="UP001562354"/>
    </source>
</evidence>
<feature type="domain" description="Ribosomal RNA adenine methylase transferase N-terminal" evidence="11">
    <location>
        <begin position="50"/>
        <end position="220"/>
    </location>
</feature>
<comment type="function">
    <text evidence="1">Specifically dimethylates two adjacent adenosines in the loop of a conserved hairpin near the 3'-end of 18S rRNA in the 40S particle.</text>
</comment>
<proteinExistence type="inferred from homology"/>
<feature type="compositionally biased region" description="Acidic residues" evidence="10">
    <location>
        <begin position="289"/>
        <end position="310"/>
    </location>
</feature>
<feature type="binding site" evidence="8">
    <location>
        <position position="70"/>
    </location>
    <ligand>
        <name>S-adenosyl-L-methionine</name>
        <dbReference type="ChEBI" id="CHEBI:59789"/>
    </ligand>
</feature>
<feature type="binding site" evidence="8">
    <location>
        <position position="45"/>
    </location>
    <ligand>
        <name>S-adenosyl-L-methionine</name>
        <dbReference type="ChEBI" id="CHEBI:59789"/>
    </ligand>
</feature>
<dbReference type="Proteomes" id="UP001562354">
    <property type="component" value="Unassembled WGS sequence"/>
</dbReference>
<feature type="binding site" evidence="8">
    <location>
        <position position="91"/>
    </location>
    <ligand>
        <name>S-adenosyl-L-methionine</name>
        <dbReference type="ChEBI" id="CHEBI:59789"/>
    </ligand>
</feature>
<reference evidence="12 13" key="1">
    <citation type="submission" date="2024-07" db="EMBL/GenBank/DDBJ databases">
        <title>Draft sequence of the Neodothiora populina.</title>
        <authorList>
            <person name="Drown D.D."/>
            <person name="Schuette U.S."/>
            <person name="Buechlein A.B."/>
            <person name="Rusch D.R."/>
            <person name="Winton L.W."/>
            <person name="Adams G.A."/>
        </authorList>
    </citation>
    <scope>NUCLEOTIDE SEQUENCE [LARGE SCALE GENOMIC DNA]</scope>
    <source>
        <strain evidence="12 13">CPC 39397</strain>
    </source>
</reference>
<comment type="similarity">
    <text evidence="8 9">Belongs to the class I-like SAM-binding methyltransferase superfamily. rRNA adenine N(6)-methyltransferase family.</text>
</comment>
<dbReference type="SUPFAM" id="SSF53335">
    <property type="entry name" value="S-adenosyl-L-methionine-dependent methyltransferases"/>
    <property type="match status" value="1"/>
</dbReference>
<feature type="binding site" evidence="8">
    <location>
        <position position="119"/>
    </location>
    <ligand>
        <name>S-adenosyl-L-methionine</name>
        <dbReference type="ChEBI" id="CHEBI:59789"/>
    </ligand>
</feature>
<dbReference type="Gene3D" id="3.40.50.150">
    <property type="entry name" value="Vaccinia Virus protein VP39"/>
    <property type="match status" value="1"/>
</dbReference>
<feature type="region of interest" description="Disordered" evidence="10">
    <location>
        <begin position="286"/>
        <end position="334"/>
    </location>
</feature>
<evidence type="ECO:0000256" key="8">
    <source>
        <dbReference type="PROSITE-ProRule" id="PRU01026"/>
    </source>
</evidence>
<evidence type="ECO:0000256" key="3">
    <source>
        <dbReference type="ARBA" id="ARBA00022603"/>
    </source>
</evidence>
<dbReference type="RefSeq" id="XP_069203841.1">
    <property type="nucleotide sequence ID" value="XM_069340372.1"/>
</dbReference>